<evidence type="ECO:0000256" key="1">
    <source>
        <dbReference type="ARBA" id="ARBA00023125"/>
    </source>
</evidence>
<dbReference type="Gene3D" id="1.10.260.40">
    <property type="entry name" value="lambda repressor-like DNA-binding domains"/>
    <property type="match status" value="1"/>
</dbReference>
<dbReference type="InterPro" id="IPR011990">
    <property type="entry name" value="TPR-like_helical_dom_sf"/>
</dbReference>
<dbReference type="Pfam" id="PF01381">
    <property type="entry name" value="HTH_3"/>
    <property type="match status" value="1"/>
</dbReference>
<accession>A0A4P6JVZ8</accession>
<reference evidence="4 5" key="1">
    <citation type="submission" date="2019-01" db="EMBL/GenBank/DDBJ databases">
        <title>Ktedonosporobacter rubrisoli SCAWS-G2.</title>
        <authorList>
            <person name="Huang Y."/>
            <person name="Yan B."/>
        </authorList>
    </citation>
    <scope>NUCLEOTIDE SEQUENCE [LARGE SCALE GENOMIC DNA]</scope>
    <source>
        <strain evidence="4 5">SCAWS-G2</strain>
    </source>
</reference>
<dbReference type="Proteomes" id="UP000290365">
    <property type="component" value="Chromosome"/>
</dbReference>
<name>A0A4P6JVZ8_KTERU</name>
<dbReference type="SUPFAM" id="SSF48452">
    <property type="entry name" value="TPR-like"/>
    <property type="match status" value="2"/>
</dbReference>
<dbReference type="PROSITE" id="PS50943">
    <property type="entry name" value="HTH_CROC1"/>
    <property type="match status" value="1"/>
</dbReference>
<dbReference type="InterPro" id="IPR019734">
    <property type="entry name" value="TPR_rpt"/>
</dbReference>
<sequence>MSPEPLPSKIGKSVGEKLRAARIAQHYTQSQLAAPDFSVSYISAIERGQIHPSLRALEILAGRLGLSSTQLLPNRAQAEDRLNSALNAPEREDDEMEITLLEADIFIRQGLAAQAITQLSKLSTKRLKRQQQLQHRYLLGWAYLKAARFQEGEYTLSEALQLAKDLNASYLHLRILNLQALTYAAMRNYTQAILSHQRCLNLLENVEPRDPFFTAEVYMHMGQHYTHLENFEQAQQMFNTALSIVEELAGPQAIEAVYWNISQNYADAKEYDLASMYAYKCLQLHTQLDLTHIRSQLHHYLGHAMMKGDREEARAYLNTALQQESVERDHLALASVSIHNAEWYLTCEALDEAEKNALQANELAAQFGDTLIGAEAHITLGRIQYAHKRYEEGDKNFVTGLHMLERLGQHEELADESVQYAQLLEELGKEHEAFTYFRLAFQSKQKQRR</sequence>
<proteinExistence type="predicted"/>
<dbReference type="AlphaFoldDB" id="A0A4P6JVZ8"/>
<dbReference type="PANTHER" id="PTHR46797">
    <property type="entry name" value="HTH-TYPE TRANSCRIPTIONAL REGULATOR"/>
    <property type="match status" value="1"/>
</dbReference>
<dbReference type="Pfam" id="PF13424">
    <property type="entry name" value="TPR_12"/>
    <property type="match status" value="1"/>
</dbReference>
<dbReference type="SMART" id="SM00028">
    <property type="entry name" value="TPR"/>
    <property type="match status" value="6"/>
</dbReference>
<dbReference type="PANTHER" id="PTHR46797:SF1">
    <property type="entry name" value="METHYLPHOSPHONATE SYNTHASE"/>
    <property type="match status" value="1"/>
</dbReference>
<dbReference type="SUPFAM" id="SSF47413">
    <property type="entry name" value="lambda repressor-like DNA-binding domains"/>
    <property type="match status" value="1"/>
</dbReference>
<evidence type="ECO:0000313" key="4">
    <source>
        <dbReference type="EMBL" id="QBD79635.1"/>
    </source>
</evidence>
<evidence type="ECO:0000313" key="5">
    <source>
        <dbReference type="Proteomes" id="UP000290365"/>
    </source>
</evidence>
<protein>
    <submittedName>
        <fullName evidence="4">Tetratricopeptide repeat protein</fullName>
    </submittedName>
</protein>
<evidence type="ECO:0000259" key="3">
    <source>
        <dbReference type="PROSITE" id="PS50943"/>
    </source>
</evidence>
<dbReference type="CDD" id="cd00093">
    <property type="entry name" value="HTH_XRE"/>
    <property type="match status" value="1"/>
</dbReference>
<dbReference type="InterPro" id="IPR010982">
    <property type="entry name" value="Lambda_DNA-bd_dom_sf"/>
</dbReference>
<dbReference type="InterPro" id="IPR050807">
    <property type="entry name" value="TransReg_Diox_bact_type"/>
</dbReference>
<dbReference type="GO" id="GO:0003677">
    <property type="term" value="F:DNA binding"/>
    <property type="evidence" value="ECO:0007669"/>
    <property type="project" value="UniProtKB-KW"/>
</dbReference>
<dbReference type="GO" id="GO:0005829">
    <property type="term" value="C:cytosol"/>
    <property type="evidence" value="ECO:0007669"/>
    <property type="project" value="TreeGrafter"/>
</dbReference>
<feature type="repeat" description="TPR" evidence="2">
    <location>
        <begin position="215"/>
        <end position="248"/>
    </location>
</feature>
<keyword evidence="2" id="KW-0802">TPR repeat</keyword>
<dbReference type="EMBL" id="CP035758">
    <property type="protein sequence ID" value="QBD79635.1"/>
    <property type="molecule type" value="Genomic_DNA"/>
</dbReference>
<keyword evidence="1" id="KW-0238">DNA-binding</keyword>
<dbReference type="KEGG" id="kbs:EPA93_28130"/>
<feature type="domain" description="HTH cro/C1-type" evidence="3">
    <location>
        <begin position="18"/>
        <end position="71"/>
    </location>
</feature>
<dbReference type="InterPro" id="IPR001387">
    <property type="entry name" value="Cro/C1-type_HTH"/>
</dbReference>
<dbReference type="GO" id="GO:0003700">
    <property type="term" value="F:DNA-binding transcription factor activity"/>
    <property type="evidence" value="ECO:0007669"/>
    <property type="project" value="TreeGrafter"/>
</dbReference>
<dbReference type="OrthoDB" id="290878at2"/>
<evidence type="ECO:0000256" key="2">
    <source>
        <dbReference type="PROSITE-ProRule" id="PRU00339"/>
    </source>
</evidence>
<organism evidence="4 5">
    <name type="scientific">Ktedonosporobacter rubrisoli</name>
    <dbReference type="NCBI Taxonomy" id="2509675"/>
    <lineage>
        <taxon>Bacteria</taxon>
        <taxon>Bacillati</taxon>
        <taxon>Chloroflexota</taxon>
        <taxon>Ktedonobacteria</taxon>
        <taxon>Ktedonobacterales</taxon>
        <taxon>Ktedonosporobacteraceae</taxon>
        <taxon>Ktedonosporobacter</taxon>
    </lineage>
</organism>
<gene>
    <name evidence="4" type="ORF">EPA93_28130</name>
</gene>
<dbReference type="Gene3D" id="1.25.40.10">
    <property type="entry name" value="Tetratricopeptide repeat domain"/>
    <property type="match status" value="2"/>
</dbReference>
<dbReference type="RefSeq" id="WP_129890701.1">
    <property type="nucleotide sequence ID" value="NZ_CP035758.1"/>
</dbReference>
<dbReference type="PROSITE" id="PS50005">
    <property type="entry name" value="TPR"/>
    <property type="match status" value="1"/>
</dbReference>
<keyword evidence="5" id="KW-1185">Reference proteome</keyword>
<dbReference type="SMART" id="SM00530">
    <property type="entry name" value="HTH_XRE"/>
    <property type="match status" value="1"/>
</dbReference>